<keyword evidence="4" id="KW-1003">Cell membrane</keyword>
<feature type="domain" description="Major facilitator superfamily (MFS) profile" evidence="9">
    <location>
        <begin position="21"/>
        <end position="486"/>
    </location>
</feature>
<dbReference type="InterPro" id="IPR050171">
    <property type="entry name" value="MFS_Transporters"/>
</dbReference>
<gene>
    <name evidence="10" type="ORF">ABNN70_00555</name>
</gene>
<proteinExistence type="inferred from homology"/>
<sequence length="493" mass="53742">MNTGSHNQADANSNFFGHPKGLFTLFFTELWERFSYYGMRAILLYYMYDQISNGGLGLSLGLAASIMSIYGALVYMSGIAGGWIADRVLGMRRTVFYGGILIMFGHIALSIPAGVPALFVSMALIIAGTGLLKPTIATSVGKLYEADDTRRDAGFSIYYTGINIGAFLAPYIAGTLGQNYNYHLGFSCAAFGMALGLIVYGINSKRNPKLANSTPINPLNAHEKKSMSLGIAAAVLVIVVLILLGSAGKVSATGFVWGITFLAILLPIGYFYKMLHSEKTMPEEKPRLYAYIPLFLSSIFFWMIQEQGAVILSAFANERTDLSLGNFTIPSSWFQSLNPVFIIIFAPIFSYIWFKLGKRQPNTPKKFAFGLFFASLSFLIMALPGFLYGTDVKVSALWLVASFLLVVFGELCLSPIGLSATTKLAPKAFAAQTMSLWLLSDATAQAINAIVVPLYNSQTEVLYFLVIGGIVLILSGVLYLVSPWIHGFMKDVD</sequence>
<organism evidence="10">
    <name type="scientific">Sporolactobacillus sp. Y61</name>
    <dbReference type="NCBI Taxonomy" id="3160863"/>
    <lineage>
        <taxon>Bacteria</taxon>
        <taxon>Bacillati</taxon>
        <taxon>Bacillota</taxon>
        <taxon>Bacilli</taxon>
        <taxon>Bacillales</taxon>
        <taxon>Sporolactobacillaceae</taxon>
        <taxon>Sporolactobacillus</taxon>
    </lineage>
</organism>
<dbReference type="PROSITE" id="PS01022">
    <property type="entry name" value="PTR2_1"/>
    <property type="match status" value="1"/>
</dbReference>
<keyword evidence="5 8" id="KW-0812">Transmembrane</keyword>
<name>A0AAU8IFJ0_9BACL</name>
<dbReference type="AlphaFoldDB" id="A0AAU8IFJ0"/>
<feature type="transmembrane region" description="Helical" evidence="8">
    <location>
        <begin position="229"/>
        <end position="248"/>
    </location>
</feature>
<dbReference type="RefSeq" id="WP_353948392.1">
    <property type="nucleotide sequence ID" value="NZ_CP159510.1"/>
</dbReference>
<dbReference type="GO" id="GO:0015333">
    <property type="term" value="F:peptide:proton symporter activity"/>
    <property type="evidence" value="ECO:0007669"/>
    <property type="project" value="UniProtKB-ARBA"/>
</dbReference>
<evidence type="ECO:0000256" key="8">
    <source>
        <dbReference type="SAM" id="Phobius"/>
    </source>
</evidence>
<evidence type="ECO:0000259" key="9">
    <source>
        <dbReference type="PROSITE" id="PS50850"/>
    </source>
</evidence>
<dbReference type="EMBL" id="CP159510">
    <property type="protein sequence ID" value="XCJ17081.1"/>
    <property type="molecule type" value="Genomic_DNA"/>
</dbReference>
<evidence type="ECO:0000256" key="2">
    <source>
        <dbReference type="ARBA" id="ARBA00005982"/>
    </source>
</evidence>
<dbReference type="Gene3D" id="1.20.1250.20">
    <property type="entry name" value="MFS general substrate transporter like domains"/>
    <property type="match status" value="1"/>
</dbReference>
<feature type="transmembrane region" description="Helical" evidence="8">
    <location>
        <begin position="366"/>
        <end position="388"/>
    </location>
</feature>
<accession>A0AAU8IFJ0</accession>
<evidence type="ECO:0000256" key="7">
    <source>
        <dbReference type="ARBA" id="ARBA00023136"/>
    </source>
</evidence>
<dbReference type="InterPro" id="IPR000109">
    <property type="entry name" value="POT_fam"/>
</dbReference>
<keyword evidence="3" id="KW-0813">Transport</keyword>
<comment type="subcellular location">
    <subcellularLocation>
        <location evidence="1">Cell membrane</location>
        <topology evidence="1">Multi-pass membrane protein</topology>
    </subcellularLocation>
</comment>
<protein>
    <submittedName>
        <fullName evidence="10">Peptide MFS transporter</fullName>
    </submittedName>
</protein>
<dbReference type="Pfam" id="PF00854">
    <property type="entry name" value="PTR2"/>
    <property type="match status" value="1"/>
</dbReference>
<dbReference type="PANTHER" id="PTHR23517:SF15">
    <property type="entry name" value="PROTON-DEPENDENT OLIGOPEPTIDE FAMILY TRANSPORT PROTEIN"/>
    <property type="match status" value="1"/>
</dbReference>
<evidence type="ECO:0000313" key="10">
    <source>
        <dbReference type="EMBL" id="XCJ17081.1"/>
    </source>
</evidence>
<feature type="transmembrane region" description="Helical" evidence="8">
    <location>
        <begin position="254"/>
        <end position="272"/>
    </location>
</feature>
<evidence type="ECO:0000256" key="4">
    <source>
        <dbReference type="ARBA" id="ARBA00022475"/>
    </source>
</evidence>
<dbReference type="GO" id="GO:0005886">
    <property type="term" value="C:plasma membrane"/>
    <property type="evidence" value="ECO:0007669"/>
    <property type="project" value="UniProtKB-SubCell"/>
</dbReference>
<dbReference type="NCBIfam" id="TIGR00924">
    <property type="entry name" value="yjdL_sub1_fam"/>
    <property type="match status" value="1"/>
</dbReference>
<dbReference type="InterPro" id="IPR036259">
    <property type="entry name" value="MFS_trans_sf"/>
</dbReference>
<keyword evidence="6 8" id="KW-1133">Transmembrane helix</keyword>
<dbReference type="GO" id="GO:0071916">
    <property type="term" value="F:dipeptide transmembrane transporter activity"/>
    <property type="evidence" value="ECO:0007669"/>
    <property type="project" value="UniProtKB-ARBA"/>
</dbReference>
<reference evidence="10" key="1">
    <citation type="submission" date="2024-06" db="EMBL/GenBank/DDBJ databases">
        <authorList>
            <person name="Fan A."/>
            <person name="Zhang F.Y."/>
            <person name="Zhang L."/>
        </authorList>
    </citation>
    <scope>NUCLEOTIDE SEQUENCE</scope>
    <source>
        <strain evidence="10">Y61</strain>
    </source>
</reference>
<dbReference type="GO" id="GO:0042937">
    <property type="term" value="F:tripeptide transmembrane transporter activity"/>
    <property type="evidence" value="ECO:0007669"/>
    <property type="project" value="UniProtKB-ARBA"/>
</dbReference>
<feature type="transmembrane region" description="Helical" evidence="8">
    <location>
        <begin position="461"/>
        <end position="481"/>
    </location>
</feature>
<dbReference type="FunFam" id="1.20.1250.20:FF:000017">
    <property type="entry name" value="Dipeptide and tripeptide permease A"/>
    <property type="match status" value="1"/>
</dbReference>
<feature type="transmembrane region" description="Helical" evidence="8">
    <location>
        <begin position="157"/>
        <end position="176"/>
    </location>
</feature>
<dbReference type="InterPro" id="IPR020846">
    <property type="entry name" value="MFS_dom"/>
</dbReference>
<feature type="transmembrane region" description="Helical" evidence="8">
    <location>
        <begin position="292"/>
        <end position="316"/>
    </location>
</feature>
<keyword evidence="7 8" id="KW-0472">Membrane</keyword>
<feature type="transmembrane region" description="Helical" evidence="8">
    <location>
        <begin position="95"/>
        <end position="111"/>
    </location>
</feature>
<dbReference type="GO" id="GO:0035443">
    <property type="term" value="P:tripeptide transmembrane transport"/>
    <property type="evidence" value="ECO:0007669"/>
    <property type="project" value="UniProtKB-ARBA"/>
</dbReference>
<dbReference type="InterPro" id="IPR005279">
    <property type="entry name" value="Dipep/tripep_permease"/>
</dbReference>
<evidence type="ECO:0000256" key="5">
    <source>
        <dbReference type="ARBA" id="ARBA00022692"/>
    </source>
</evidence>
<feature type="transmembrane region" description="Helical" evidence="8">
    <location>
        <begin position="117"/>
        <end position="136"/>
    </location>
</feature>
<feature type="transmembrane region" description="Helical" evidence="8">
    <location>
        <begin position="336"/>
        <end position="354"/>
    </location>
</feature>
<dbReference type="CDD" id="cd17346">
    <property type="entry name" value="MFS_DtpA_like"/>
    <property type="match status" value="1"/>
</dbReference>
<dbReference type="SUPFAM" id="SSF103473">
    <property type="entry name" value="MFS general substrate transporter"/>
    <property type="match status" value="1"/>
</dbReference>
<feature type="transmembrane region" description="Helical" evidence="8">
    <location>
        <begin position="394"/>
        <end position="413"/>
    </location>
</feature>
<dbReference type="PROSITE" id="PS50850">
    <property type="entry name" value="MFS"/>
    <property type="match status" value="1"/>
</dbReference>
<feature type="transmembrane region" description="Helical" evidence="8">
    <location>
        <begin position="182"/>
        <end position="202"/>
    </location>
</feature>
<dbReference type="InterPro" id="IPR018456">
    <property type="entry name" value="PTR2_symporter_CS"/>
</dbReference>
<evidence type="ECO:0000256" key="3">
    <source>
        <dbReference type="ARBA" id="ARBA00022448"/>
    </source>
</evidence>
<evidence type="ECO:0000256" key="6">
    <source>
        <dbReference type="ARBA" id="ARBA00022989"/>
    </source>
</evidence>
<evidence type="ECO:0000256" key="1">
    <source>
        <dbReference type="ARBA" id="ARBA00004651"/>
    </source>
</evidence>
<dbReference type="PANTHER" id="PTHR23517">
    <property type="entry name" value="RESISTANCE PROTEIN MDTM, PUTATIVE-RELATED-RELATED"/>
    <property type="match status" value="1"/>
</dbReference>
<feature type="transmembrane region" description="Helical" evidence="8">
    <location>
        <begin position="60"/>
        <end position="83"/>
    </location>
</feature>
<comment type="similarity">
    <text evidence="2">Belongs to the major facilitator superfamily. Proton-dependent oligopeptide transporter (POT/PTR) (TC 2.A.17) family.</text>
</comment>